<dbReference type="EMBL" id="AOIA01000024">
    <property type="protein sequence ID" value="ELY65308.1"/>
    <property type="molecule type" value="Genomic_DNA"/>
</dbReference>
<evidence type="ECO:0000313" key="5">
    <source>
        <dbReference type="Proteomes" id="UP000011531"/>
    </source>
</evidence>
<dbReference type="RefSeq" id="WP_008420437.1">
    <property type="nucleotide sequence ID" value="NZ_AOIA01000024.1"/>
</dbReference>
<dbReference type="Pfam" id="PF06858">
    <property type="entry name" value="NOG1"/>
    <property type="match status" value="1"/>
</dbReference>
<dbReference type="InterPro" id="IPR006073">
    <property type="entry name" value="GTP-bd"/>
</dbReference>
<dbReference type="Proteomes" id="UP000011531">
    <property type="component" value="Unassembled WGS sequence"/>
</dbReference>
<dbReference type="AlphaFoldDB" id="L9XXH1"/>
<dbReference type="PRINTS" id="PR00326">
    <property type="entry name" value="GTP1OBG"/>
</dbReference>
<evidence type="ECO:0000259" key="3">
    <source>
        <dbReference type="Pfam" id="PF17835"/>
    </source>
</evidence>
<sequence>MIFEDLPTTPTSEELIDKAFSRAARAGKAKGGLEAQQSMLQTAANIISDNLENVVTAWPDFEYDAHPFYYELADAILEKPDAADADSGVDALRQSLSEVMWASRKAREIHEEYQPKLRKTDIDTARKHRKQAFARLADIVEQVEDDLLWINEARNALRDLPEIDPEEPTIVVAGYPNVGKSSFVNDVTNARGETASYPFTTKGIGLGHFEGADLSAESERTERSAMRDHIRYQIVDTPGLLDRKPDERNEIESQAVSAIEHLADCMLVVLDPSGECGYPLESQLELRDAIAAQFEAVPVFTIANKVDRAEGWPDDLEGEYDRAMSVETGENVERVLEAAVEAIDYEPELPFEE</sequence>
<evidence type="ECO:0000256" key="1">
    <source>
        <dbReference type="ARBA" id="ARBA00023134"/>
    </source>
</evidence>
<evidence type="ECO:0000313" key="4">
    <source>
        <dbReference type="EMBL" id="ELY65308.1"/>
    </source>
</evidence>
<dbReference type="SUPFAM" id="SSF52540">
    <property type="entry name" value="P-loop containing nucleoside triphosphate hydrolases"/>
    <property type="match status" value="1"/>
</dbReference>
<feature type="domain" description="Nucleolar GTP-binding protein 1 Rossman-fold" evidence="2">
    <location>
        <begin position="250"/>
        <end position="307"/>
    </location>
</feature>
<comment type="caution">
    <text evidence="4">The sequence shown here is derived from an EMBL/GenBank/DDBJ whole genome shotgun (WGS) entry which is preliminary data.</text>
</comment>
<dbReference type="CDD" id="cd01897">
    <property type="entry name" value="NOG"/>
    <property type="match status" value="1"/>
</dbReference>
<dbReference type="Gene3D" id="3.40.50.300">
    <property type="entry name" value="P-loop containing nucleotide triphosphate hydrolases"/>
    <property type="match status" value="1"/>
</dbReference>
<gene>
    <name evidence="4" type="ORF">C492_03296</name>
</gene>
<evidence type="ECO:0000259" key="2">
    <source>
        <dbReference type="Pfam" id="PF06858"/>
    </source>
</evidence>
<proteinExistence type="predicted"/>
<dbReference type="OrthoDB" id="147673at2157"/>
<dbReference type="STRING" id="1227498.C492_03296"/>
<organism evidence="4 5">
    <name type="scientific">Natronococcus jeotgali DSM 18795</name>
    <dbReference type="NCBI Taxonomy" id="1227498"/>
    <lineage>
        <taxon>Archaea</taxon>
        <taxon>Methanobacteriati</taxon>
        <taxon>Methanobacteriota</taxon>
        <taxon>Stenosarchaea group</taxon>
        <taxon>Halobacteria</taxon>
        <taxon>Halobacteriales</taxon>
        <taxon>Natrialbaceae</taxon>
        <taxon>Natronococcus</taxon>
    </lineage>
</organism>
<reference evidence="4 5" key="1">
    <citation type="journal article" date="2014" name="PLoS Genet.">
        <title>Phylogenetically driven sequencing of extremely halophilic archaea reveals strategies for static and dynamic osmo-response.</title>
        <authorList>
            <person name="Becker E.A."/>
            <person name="Seitzer P.M."/>
            <person name="Tritt A."/>
            <person name="Larsen D."/>
            <person name="Krusor M."/>
            <person name="Yao A.I."/>
            <person name="Wu D."/>
            <person name="Madern D."/>
            <person name="Eisen J.A."/>
            <person name="Darling A.E."/>
            <person name="Facciotti M.T."/>
        </authorList>
    </citation>
    <scope>NUCLEOTIDE SEQUENCE [LARGE SCALE GENOMIC DNA]</scope>
    <source>
        <strain evidence="4 5">DSM 18795</strain>
    </source>
</reference>
<dbReference type="Gene3D" id="1.20.120.1190">
    <property type="match status" value="1"/>
</dbReference>
<dbReference type="InterPro" id="IPR041623">
    <property type="entry name" value="NOG1_N"/>
</dbReference>
<name>L9XXH1_9EURY</name>
<dbReference type="InterPro" id="IPR027417">
    <property type="entry name" value="P-loop_NTPase"/>
</dbReference>
<keyword evidence="5" id="KW-1185">Reference proteome</keyword>
<keyword evidence="1" id="KW-0342">GTP-binding</keyword>
<dbReference type="PATRIC" id="fig|1227498.3.peg.672"/>
<dbReference type="Pfam" id="PF17835">
    <property type="entry name" value="NOG1_N"/>
    <property type="match status" value="1"/>
</dbReference>
<feature type="domain" description="NOG1 N-terminal helical" evidence="3">
    <location>
        <begin position="3"/>
        <end position="164"/>
    </location>
</feature>
<dbReference type="PANTHER" id="PTHR45759">
    <property type="entry name" value="NUCLEOLAR GTP-BINDING PROTEIN 1"/>
    <property type="match status" value="1"/>
</dbReference>
<protein>
    <submittedName>
        <fullName evidence="4">GTP-binding protein HSR1-like protein</fullName>
    </submittedName>
</protein>
<dbReference type="GO" id="GO:0005525">
    <property type="term" value="F:GTP binding"/>
    <property type="evidence" value="ECO:0007669"/>
    <property type="project" value="UniProtKB-KW"/>
</dbReference>
<keyword evidence="1" id="KW-0547">Nucleotide-binding</keyword>
<dbReference type="InterPro" id="IPR010674">
    <property type="entry name" value="NOG1_Rossman_fold_dom"/>
</dbReference>
<accession>L9XXH1</accession>